<feature type="domain" description="Major facilitator superfamily (MFS) profile" evidence="7">
    <location>
        <begin position="46"/>
        <end position="251"/>
    </location>
</feature>
<feature type="transmembrane region" description="Helical" evidence="6">
    <location>
        <begin position="48"/>
        <end position="73"/>
    </location>
</feature>
<dbReference type="InterPro" id="IPR050360">
    <property type="entry name" value="MFS_Sugar_Transporters"/>
</dbReference>
<keyword evidence="5 6" id="KW-0472">Membrane</keyword>
<dbReference type="SUPFAM" id="SSF103473">
    <property type="entry name" value="MFS general substrate transporter"/>
    <property type="match status" value="1"/>
</dbReference>
<organism evidence="8 9">
    <name type="scientific">Aspergillus cavernicola</name>
    <dbReference type="NCBI Taxonomy" id="176166"/>
    <lineage>
        <taxon>Eukaryota</taxon>
        <taxon>Fungi</taxon>
        <taxon>Dikarya</taxon>
        <taxon>Ascomycota</taxon>
        <taxon>Pezizomycotina</taxon>
        <taxon>Eurotiomycetes</taxon>
        <taxon>Eurotiomycetidae</taxon>
        <taxon>Eurotiales</taxon>
        <taxon>Aspergillaceae</taxon>
        <taxon>Aspergillus</taxon>
        <taxon>Aspergillus subgen. Nidulantes</taxon>
    </lineage>
</organism>
<dbReference type="InterPro" id="IPR020846">
    <property type="entry name" value="MFS_dom"/>
</dbReference>
<reference evidence="8 9" key="1">
    <citation type="submission" date="2024-07" db="EMBL/GenBank/DDBJ databases">
        <title>Section-level genome sequencing and comparative genomics of Aspergillus sections Usti and Cavernicolus.</title>
        <authorList>
            <consortium name="Lawrence Berkeley National Laboratory"/>
            <person name="Nybo J.L."/>
            <person name="Vesth T.C."/>
            <person name="Theobald S."/>
            <person name="Frisvad J.C."/>
            <person name="Larsen T.O."/>
            <person name="Kjaerboelling I."/>
            <person name="Rothschild-Mancinelli K."/>
            <person name="Lyhne E.K."/>
            <person name="Kogle M.E."/>
            <person name="Barry K."/>
            <person name="Clum A."/>
            <person name="Na H."/>
            <person name="Ledsgaard L."/>
            <person name="Lin J."/>
            <person name="Lipzen A."/>
            <person name="Kuo A."/>
            <person name="Riley R."/>
            <person name="Mondo S."/>
            <person name="LaButti K."/>
            <person name="Haridas S."/>
            <person name="Pangalinan J."/>
            <person name="Salamov A.A."/>
            <person name="Simmons B.A."/>
            <person name="Magnuson J.K."/>
            <person name="Chen J."/>
            <person name="Drula E."/>
            <person name="Henrissat B."/>
            <person name="Wiebenga A."/>
            <person name="Lubbers R.J."/>
            <person name="Gomes A.C."/>
            <person name="Makela M.R."/>
            <person name="Stajich J."/>
            <person name="Grigoriev I.V."/>
            <person name="Mortensen U.H."/>
            <person name="De vries R.P."/>
            <person name="Baker S.E."/>
            <person name="Andersen M.R."/>
        </authorList>
    </citation>
    <scope>NUCLEOTIDE SEQUENCE [LARGE SCALE GENOMIC DNA]</scope>
    <source>
        <strain evidence="8 9">CBS 600.67</strain>
    </source>
</reference>
<feature type="transmembrane region" description="Helical" evidence="6">
    <location>
        <begin position="213"/>
        <end position="232"/>
    </location>
</feature>
<evidence type="ECO:0000259" key="7">
    <source>
        <dbReference type="PROSITE" id="PS50850"/>
    </source>
</evidence>
<evidence type="ECO:0000256" key="3">
    <source>
        <dbReference type="ARBA" id="ARBA00022692"/>
    </source>
</evidence>
<comment type="subcellular location">
    <subcellularLocation>
        <location evidence="1">Membrane</location>
        <topology evidence="1">Multi-pass membrane protein</topology>
    </subcellularLocation>
</comment>
<dbReference type="InterPro" id="IPR005828">
    <property type="entry name" value="MFS_sugar_transport-like"/>
</dbReference>
<comment type="caution">
    <text evidence="8">The sequence shown here is derived from an EMBL/GenBank/DDBJ whole genome shotgun (WGS) entry which is preliminary data.</text>
</comment>
<name>A0ABR4J1F2_9EURO</name>
<evidence type="ECO:0000256" key="1">
    <source>
        <dbReference type="ARBA" id="ARBA00004141"/>
    </source>
</evidence>
<dbReference type="InterPro" id="IPR036259">
    <property type="entry name" value="MFS_trans_sf"/>
</dbReference>
<evidence type="ECO:0000313" key="8">
    <source>
        <dbReference type="EMBL" id="KAL2833687.1"/>
    </source>
</evidence>
<feature type="transmembrane region" description="Helical" evidence="6">
    <location>
        <begin position="93"/>
        <end position="113"/>
    </location>
</feature>
<feature type="transmembrane region" description="Helical" evidence="6">
    <location>
        <begin position="120"/>
        <end position="140"/>
    </location>
</feature>
<gene>
    <name evidence="8" type="ORF">BDW59DRAFT_63814</name>
</gene>
<evidence type="ECO:0000256" key="5">
    <source>
        <dbReference type="ARBA" id="ARBA00023136"/>
    </source>
</evidence>
<evidence type="ECO:0000256" key="6">
    <source>
        <dbReference type="SAM" id="Phobius"/>
    </source>
</evidence>
<dbReference type="Proteomes" id="UP001610335">
    <property type="component" value="Unassembled WGS sequence"/>
</dbReference>
<dbReference type="PROSITE" id="PS50850">
    <property type="entry name" value="MFS"/>
    <property type="match status" value="1"/>
</dbReference>
<dbReference type="PANTHER" id="PTHR48022">
    <property type="entry name" value="PLASTIDIC GLUCOSE TRANSPORTER 4"/>
    <property type="match status" value="1"/>
</dbReference>
<evidence type="ECO:0000256" key="4">
    <source>
        <dbReference type="ARBA" id="ARBA00022989"/>
    </source>
</evidence>
<evidence type="ECO:0000256" key="2">
    <source>
        <dbReference type="ARBA" id="ARBA00010992"/>
    </source>
</evidence>
<proteinExistence type="inferred from homology"/>
<dbReference type="Gene3D" id="1.20.1250.20">
    <property type="entry name" value="MFS general substrate transporter like domains"/>
    <property type="match status" value="1"/>
</dbReference>
<evidence type="ECO:0000313" key="9">
    <source>
        <dbReference type="Proteomes" id="UP001610335"/>
    </source>
</evidence>
<protein>
    <recommendedName>
        <fullName evidence="7">Major facilitator superfamily (MFS) profile domain-containing protein</fullName>
    </recommendedName>
</protein>
<dbReference type="EMBL" id="JBFXLS010000003">
    <property type="protein sequence ID" value="KAL2833687.1"/>
    <property type="molecule type" value="Genomic_DNA"/>
</dbReference>
<keyword evidence="4 6" id="KW-1133">Transmembrane helix</keyword>
<sequence>MADTPIVQDRPSLEKAEIAHIENAVIDIHYMSPWECVLKNPKAVLWTIYVNLGSALVGYENLALSVCLALPAFQIKFASNVDGNLIIPAHWQSLWNAMFNVAQLLGSISAGFIQDKLGRCVVFLIAIIIVSGGTATAYVAETPAQFMGAKMATGIAAGQILTTTQTYVSEITPLPMRGIALSCNILMLNVGFLIAICTTYSRVHIMNESAFRVVFAAACAFPFILAVGLPFLPESPYWLVMKDKHDREPNR</sequence>
<feature type="transmembrane region" description="Helical" evidence="6">
    <location>
        <begin position="179"/>
        <end position="201"/>
    </location>
</feature>
<dbReference type="Pfam" id="PF00083">
    <property type="entry name" value="Sugar_tr"/>
    <property type="match status" value="1"/>
</dbReference>
<dbReference type="PANTHER" id="PTHR48022:SF5">
    <property type="entry name" value="ALPHA-GLUCOSIDES PERMEASE MPH2-RELATED"/>
    <property type="match status" value="1"/>
</dbReference>
<keyword evidence="9" id="KW-1185">Reference proteome</keyword>
<comment type="similarity">
    <text evidence="2">Belongs to the major facilitator superfamily. Sugar transporter (TC 2.A.1.1) family.</text>
</comment>
<accession>A0ABR4J1F2</accession>
<keyword evidence="3 6" id="KW-0812">Transmembrane</keyword>